<evidence type="ECO:0000256" key="17">
    <source>
        <dbReference type="SAM" id="Phobius"/>
    </source>
</evidence>
<keyword evidence="7" id="KW-0288">FMN</keyword>
<protein>
    <recommendedName>
        <fullName evidence="2">histidine kinase</fullName>
        <ecNumber evidence="2">2.7.13.3</ecNumber>
    </recommendedName>
</protein>
<dbReference type="EC" id="2.7.13.3" evidence="2"/>
<name>A0ABT9DS47_9PROT</name>
<evidence type="ECO:0000259" key="20">
    <source>
        <dbReference type="PROSITE" id="PS50113"/>
    </source>
</evidence>
<keyword evidence="13" id="KW-0157">Chromophore</keyword>
<dbReference type="Pfam" id="PF07536">
    <property type="entry name" value="HWE_HK"/>
    <property type="match status" value="1"/>
</dbReference>
<keyword evidence="17" id="KW-1133">Transmembrane helix</keyword>
<feature type="modified residue" description="4-aspartylphosphate" evidence="16">
    <location>
        <position position="864"/>
    </location>
</feature>
<dbReference type="SMART" id="SM00091">
    <property type="entry name" value="PAS"/>
    <property type="match status" value="2"/>
</dbReference>
<dbReference type="PROSITE" id="PS50110">
    <property type="entry name" value="RESPONSE_REGULATORY"/>
    <property type="match status" value="1"/>
</dbReference>
<dbReference type="PANTHER" id="PTHR41523:SF8">
    <property type="entry name" value="ETHYLENE RESPONSE SENSOR PROTEIN"/>
    <property type="match status" value="1"/>
</dbReference>
<keyword evidence="5" id="KW-0716">Sensory transduction</keyword>
<keyword evidence="8" id="KW-0808">Transferase</keyword>
<feature type="domain" description="Response regulatory" evidence="18">
    <location>
        <begin position="813"/>
        <end position="927"/>
    </location>
</feature>
<dbReference type="InterPro" id="IPR011102">
    <property type="entry name" value="Sig_transdc_His_kinase_HWE"/>
</dbReference>
<evidence type="ECO:0000256" key="8">
    <source>
        <dbReference type="ARBA" id="ARBA00022679"/>
    </source>
</evidence>
<comment type="caution">
    <text evidence="21">The sequence shown here is derived from an EMBL/GenBank/DDBJ whole genome shotgun (WGS) entry which is preliminary data.</text>
</comment>
<dbReference type="Pfam" id="PF05227">
    <property type="entry name" value="CHASE3"/>
    <property type="match status" value="1"/>
</dbReference>
<keyword evidence="12" id="KW-0067">ATP-binding</keyword>
<feature type="transmembrane region" description="Helical" evidence="17">
    <location>
        <begin position="179"/>
        <end position="205"/>
    </location>
</feature>
<dbReference type="Proteomes" id="UP001243009">
    <property type="component" value="Unassembled WGS sequence"/>
</dbReference>
<dbReference type="InterPro" id="IPR000700">
    <property type="entry name" value="PAS-assoc_C"/>
</dbReference>
<proteinExistence type="predicted"/>
<keyword evidence="3" id="KW-0600">Photoreceptor protein</keyword>
<dbReference type="InterPro" id="IPR011006">
    <property type="entry name" value="CheY-like_superfamily"/>
</dbReference>
<dbReference type="Gene3D" id="3.40.50.2300">
    <property type="match status" value="1"/>
</dbReference>
<keyword evidence="11" id="KW-0418">Kinase</keyword>
<dbReference type="Gene3D" id="3.30.450.20">
    <property type="entry name" value="PAS domain"/>
    <property type="match status" value="3"/>
</dbReference>
<dbReference type="SUPFAM" id="SSF52172">
    <property type="entry name" value="CheY-like"/>
    <property type="match status" value="1"/>
</dbReference>
<evidence type="ECO:0000256" key="1">
    <source>
        <dbReference type="ARBA" id="ARBA00000085"/>
    </source>
</evidence>
<keyword evidence="17" id="KW-0472">Membrane</keyword>
<dbReference type="Pfam" id="PF08447">
    <property type="entry name" value="PAS_3"/>
    <property type="match status" value="1"/>
</dbReference>
<dbReference type="PROSITE" id="PS50112">
    <property type="entry name" value="PAS"/>
    <property type="match status" value="2"/>
</dbReference>
<feature type="domain" description="PAC" evidence="20">
    <location>
        <begin position="288"/>
        <end position="340"/>
    </location>
</feature>
<keyword evidence="4 16" id="KW-0597">Phosphoprotein</keyword>
<sequence length="935" mass="99888">MTLVPKAAARLSVSGVLSLLLFALLAAAVSLWLLTGPDARRDRLRDAAEQAVRLVSLVRDAETSQRGYLLTGNPAHLEPYRAATAEVDTELRGLAERTGGEAELAAPLAALRRAVPERMAELAPPIALRREAGPGPAIAALETDRGHMLMQSIRAEAMVLRSAAEALARAAEAGRRRQGILAALAAGLALCLTLAQLGAALLWGLRAEARLAATEARYRAAFEQAAVGLAHVGLDGRWLLVNDRLCAITGYDRPTLLAQRIQDLTLTEGTGEPFARMRALLAGEIETYAREKCYRHRDGHAVWVNVTVSLVRDAEGRPEHLLTVVEDISRHKAAEAALAAGEARLRDLLATLDLGAFMARGMDGTIRHWSGGCERLYGWTAAEAVGRNVHDLLRTVFPLPLAEIEATLLRAGEWMGDLRHRARDGREVVVTARKSLRRDAGGRPAEVLEVLADVTAQRRAEAALAASEARLRLATEANGIGTWEMQVGPEGPLALVSSPRHNAIFGYAGPPPDWTLDTFLGHVLPDDRERVAGTIQAALARDDAWQFEARIRLRGEAGQRWIEAHGAPVERGADGRVSRVAGIIADVTERKAAEERQALLMREVDHRAKNALAVALSLVRLSPRDDAERFAAAVEGRIAAMARAHALLAKAKWDGAELRALAEGELAAHAAQVRLSGLPVRLAAEAVQPTAMLLHELGTNAVKYGALGAPGGRLDLDWSLDAAGLTLCWRESGGPPVAGLPQRSGFGSRLLVQLAERQLGGRLELDWEPTGLRARLVLPARHVLAASDQAEEASAIRPPLLGGLPRVTGRVPRVLVVEDEALLAMELDGLLRALGCEVVGPARSLEEALGLAVGTEVLDAAVLDVNLGRGERSFPVVDVLTTRGIPYLFATGYASAGSLEGRDSAAVAVLRKPYARETLAQAVEAALQQAPHPPA</sequence>
<evidence type="ECO:0000259" key="18">
    <source>
        <dbReference type="PROSITE" id="PS50110"/>
    </source>
</evidence>
<dbReference type="InterPro" id="IPR013655">
    <property type="entry name" value="PAS_fold_3"/>
</dbReference>
<evidence type="ECO:0000256" key="9">
    <source>
        <dbReference type="ARBA" id="ARBA00022737"/>
    </source>
</evidence>
<dbReference type="NCBIfam" id="TIGR00229">
    <property type="entry name" value="sensory_box"/>
    <property type="match status" value="3"/>
</dbReference>
<evidence type="ECO:0000256" key="13">
    <source>
        <dbReference type="ARBA" id="ARBA00022991"/>
    </source>
</evidence>
<dbReference type="InterPro" id="IPR001610">
    <property type="entry name" value="PAC"/>
</dbReference>
<feature type="transmembrane region" description="Helical" evidence="17">
    <location>
        <begin position="12"/>
        <end position="35"/>
    </location>
</feature>
<feature type="domain" description="PAS" evidence="19">
    <location>
        <begin position="214"/>
        <end position="284"/>
    </location>
</feature>
<evidence type="ECO:0000256" key="16">
    <source>
        <dbReference type="PROSITE-ProRule" id="PRU00169"/>
    </source>
</evidence>
<dbReference type="SMART" id="SM00448">
    <property type="entry name" value="REC"/>
    <property type="match status" value="1"/>
</dbReference>
<dbReference type="Gene3D" id="3.30.565.10">
    <property type="entry name" value="Histidine kinase-like ATPase, C-terminal domain"/>
    <property type="match status" value="1"/>
</dbReference>
<evidence type="ECO:0000256" key="3">
    <source>
        <dbReference type="ARBA" id="ARBA00022543"/>
    </source>
</evidence>
<evidence type="ECO:0000256" key="11">
    <source>
        <dbReference type="ARBA" id="ARBA00022777"/>
    </source>
</evidence>
<dbReference type="SUPFAM" id="SSF55785">
    <property type="entry name" value="PYP-like sensor domain (PAS domain)"/>
    <property type="match status" value="3"/>
</dbReference>
<dbReference type="CDD" id="cd00130">
    <property type="entry name" value="PAS"/>
    <property type="match status" value="3"/>
</dbReference>
<dbReference type="RefSeq" id="WP_305101592.1">
    <property type="nucleotide sequence ID" value="NZ_JAUTWS010000001.1"/>
</dbReference>
<dbReference type="Gene3D" id="2.10.70.100">
    <property type="match status" value="1"/>
</dbReference>
<feature type="domain" description="PAC" evidence="20">
    <location>
        <begin position="545"/>
        <end position="599"/>
    </location>
</feature>
<accession>A0ABT9DS47</accession>
<dbReference type="SMART" id="SM00911">
    <property type="entry name" value="HWE_HK"/>
    <property type="match status" value="1"/>
</dbReference>
<evidence type="ECO:0000313" key="22">
    <source>
        <dbReference type="Proteomes" id="UP001243009"/>
    </source>
</evidence>
<dbReference type="PROSITE" id="PS50113">
    <property type="entry name" value="PAC"/>
    <property type="match status" value="3"/>
</dbReference>
<dbReference type="PANTHER" id="PTHR41523">
    <property type="entry name" value="TWO-COMPONENT SYSTEM SENSOR PROTEIN"/>
    <property type="match status" value="1"/>
</dbReference>
<feature type="domain" description="PAC" evidence="20">
    <location>
        <begin position="414"/>
        <end position="466"/>
    </location>
</feature>
<dbReference type="InterPro" id="IPR001789">
    <property type="entry name" value="Sig_transdc_resp-reg_receiver"/>
</dbReference>
<evidence type="ECO:0000256" key="12">
    <source>
        <dbReference type="ARBA" id="ARBA00022840"/>
    </source>
</evidence>
<keyword evidence="6" id="KW-0285">Flavoprotein</keyword>
<evidence type="ECO:0000256" key="10">
    <source>
        <dbReference type="ARBA" id="ARBA00022741"/>
    </source>
</evidence>
<dbReference type="Pfam" id="PF13426">
    <property type="entry name" value="PAS_9"/>
    <property type="match status" value="1"/>
</dbReference>
<keyword evidence="15" id="KW-0675">Receptor</keyword>
<keyword evidence="9" id="KW-0677">Repeat</keyword>
<keyword evidence="22" id="KW-1185">Reference proteome</keyword>
<evidence type="ECO:0000256" key="4">
    <source>
        <dbReference type="ARBA" id="ARBA00022553"/>
    </source>
</evidence>
<keyword evidence="10" id="KW-0547">Nucleotide-binding</keyword>
<dbReference type="InterPro" id="IPR013656">
    <property type="entry name" value="PAS_4"/>
</dbReference>
<dbReference type="SMART" id="SM00086">
    <property type="entry name" value="PAC"/>
    <property type="match status" value="3"/>
</dbReference>
<dbReference type="InterPro" id="IPR036890">
    <property type="entry name" value="HATPase_C_sf"/>
</dbReference>
<comment type="catalytic activity">
    <reaction evidence="1">
        <text>ATP + protein L-histidine = ADP + protein N-phospho-L-histidine.</text>
        <dbReference type="EC" id="2.7.13.3"/>
    </reaction>
</comment>
<evidence type="ECO:0000313" key="21">
    <source>
        <dbReference type="EMBL" id="MDO9706717.1"/>
    </source>
</evidence>
<dbReference type="InterPro" id="IPR035965">
    <property type="entry name" value="PAS-like_dom_sf"/>
</dbReference>
<dbReference type="InterPro" id="IPR000014">
    <property type="entry name" value="PAS"/>
</dbReference>
<keyword evidence="14" id="KW-0843">Virulence</keyword>
<dbReference type="CDD" id="cd19410">
    <property type="entry name" value="HK9-like_sensor"/>
    <property type="match status" value="1"/>
</dbReference>
<evidence type="ECO:0000256" key="5">
    <source>
        <dbReference type="ARBA" id="ARBA00022606"/>
    </source>
</evidence>
<evidence type="ECO:0000256" key="15">
    <source>
        <dbReference type="ARBA" id="ARBA00023170"/>
    </source>
</evidence>
<evidence type="ECO:0000256" key="14">
    <source>
        <dbReference type="ARBA" id="ARBA00023026"/>
    </source>
</evidence>
<feature type="domain" description="PAS" evidence="19">
    <location>
        <begin position="341"/>
        <end position="411"/>
    </location>
</feature>
<dbReference type="EMBL" id="JAUTWS010000001">
    <property type="protein sequence ID" value="MDO9706717.1"/>
    <property type="molecule type" value="Genomic_DNA"/>
</dbReference>
<evidence type="ECO:0000259" key="19">
    <source>
        <dbReference type="PROSITE" id="PS50112"/>
    </source>
</evidence>
<evidence type="ECO:0000256" key="2">
    <source>
        <dbReference type="ARBA" id="ARBA00012438"/>
    </source>
</evidence>
<organism evidence="21 22">
    <name type="scientific">Paracraurococcus lichenis</name>
    <dbReference type="NCBI Taxonomy" id="3064888"/>
    <lineage>
        <taxon>Bacteria</taxon>
        <taxon>Pseudomonadati</taxon>
        <taxon>Pseudomonadota</taxon>
        <taxon>Alphaproteobacteria</taxon>
        <taxon>Acetobacterales</taxon>
        <taxon>Roseomonadaceae</taxon>
        <taxon>Paracraurococcus</taxon>
    </lineage>
</organism>
<reference evidence="21 22" key="1">
    <citation type="submission" date="2023-08" db="EMBL/GenBank/DDBJ databases">
        <title>The draft genome sequence of Paracraurococcus sp. LOR1-02.</title>
        <authorList>
            <person name="Kingkaew E."/>
            <person name="Tanasupawat S."/>
        </authorList>
    </citation>
    <scope>NUCLEOTIDE SEQUENCE [LARGE SCALE GENOMIC DNA]</scope>
    <source>
        <strain evidence="21 22">LOR1-02</strain>
    </source>
</reference>
<gene>
    <name evidence="21" type="ORF">Q7A36_00085</name>
</gene>
<dbReference type="Pfam" id="PF08448">
    <property type="entry name" value="PAS_4"/>
    <property type="match status" value="1"/>
</dbReference>
<evidence type="ECO:0000256" key="7">
    <source>
        <dbReference type="ARBA" id="ARBA00022643"/>
    </source>
</evidence>
<evidence type="ECO:0000256" key="6">
    <source>
        <dbReference type="ARBA" id="ARBA00022630"/>
    </source>
</evidence>
<dbReference type="InterPro" id="IPR007891">
    <property type="entry name" value="CHASE3"/>
</dbReference>
<keyword evidence="17" id="KW-0812">Transmembrane</keyword>